<protein>
    <submittedName>
        <fullName evidence="2">Uncharacterized protein</fullName>
    </submittedName>
</protein>
<keyword evidence="3" id="KW-1185">Reference proteome</keyword>
<feature type="region of interest" description="Disordered" evidence="1">
    <location>
        <begin position="1"/>
        <end position="45"/>
    </location>
</feature>
<name>A0A432XC46_9GAMM</name>
<reference evidence="3" key="1">
    <citation type="journal article" date="2018" name="Front. Microbiol.">
        <title>Genome-Based Analysis Reveals the Taxonomy and Diversity of the Family Idiomarinaceae.</title>
        <authorList>
            <person name="Liu Y."/>
            <person name="Lai Q."/>
            <person name="Shao Z."/>
        </authorList>
    </citation>
    <scope>NUCLEOTIDE SEQUENCE [LARGE SCALE GENOMIC DNA]</scope>
    <source>
        <strain evidence="3">SW15</strain>
    </source>
</reference>
<dbReference type="EMBL" id="PIPT01000009">
    <property type="protein sequence ID" value="RUO46303.1"/>
    <property type="molecule type" value="Genomic_DNA"/>
</dbReference>
<organism evidence="2 3">
    <name type="scientific">Pseudidiomarina aquimaris</name>
    <dbReference type="NCBI Taxonomy" id="641841"/>
    <lineage>
        <taxon>Bacteria</taxon>
        <taxon>Pseudomonadati</taxon>
        <taxon>Pseudomonadota</taxon>
        <taxon>Gammaproteobacteria</taxon>
        <taxon>Alteromonadales</taxon>
        <taxon>Idiomarinaceae</taxon>
        <taxon>Pseudidiomarina</taxon>
    </lineage>
</organism>
<proteinExistence type="predicted"/>
<gene>
    <name evidence="2" type="ORF">CWE21_11110</name>
</gene>
<feature type="compositionally biased region" description="Basic residues" evidence="1">
    <location>
        <begin position="1"/>
        <end position="22"/>
    </location>
</feature>
<accession>A0A432XC46</accession>
<dbReference type="AlphaFoldDB" id="A0A432XC46"/>
<evidence type="ECO:0000313" key="3">
    <source>
        <dbReference type="Proteomes" id="UP000286678"/>
    </source>
</evidence>
<evidence type="ECO:0000313" key="2">
    <source>
        <dbReference type="EMBL" id="RUO46303.1"/>
    </source>
</evidence>
<sequence length="66" mass="7529">MARRKKPKLGRAARKKSKRAARKGIMPSLLSRKKRPKKEKPLNRGACGFIEGCRVPQSNIRWATTK</sequence>
<evidence type="ECO:0000256" key="1">
    <source>
        <dbReference type="SAM" id="MobiDB-lite"/>
    </source>
</evidence>
<dbReference type="Proteomes" id="UP000286678">
    <property type="component" value="Unassembled WGS sequence"/>
</dbReference>
<comment type="caution">
    <text evidence="2">The sequence shown here is derived from an EMBL/GenBank/DDBJ whole genome shotgun (WGS) entry which is preliminary data.</text>
</comment>